<dbReference type="AlphaFoldDB" id="A0A5R8PCG1"/>
<dbReference type="Pfam" id="PF02543">
    <property type="entry name" value="Carbam_trans_N"/>
    <property type="match status" value="2"/>
</dbReference>
<dbReference type="Pfam" id="PF16861">
    <property type="entry name" value="Carbam_trans_C"/>
    <property type="match status" value="1"/>
</dbReference>
<organism evidence="5 6">
    <name type="scientific">Nocardia cyriacigeorgica</name>
    <dbReference type="NCBI Taxonomy" id="135487"/>
    <lineage>
        <taxon>Bacteria</taxon>
        <taxon>Bacillati</taxon>
        <taxon>Actinomycetota</taxon>
        <taxon>Actinomycetes</taxon>
        <taxon>Mycobacteriales</taxon>
        <taxon>Nocardiaceae</taxon>
        <taxon>Nocardia</taxon>
    </lineage>
</organism>
<comment type="caution">
    <text evidence="5">The sequence shown here is derived from an EMBL/GenBank/DDBJ whole genome shotgun (WGS) entry which is preliminary data.</text>
</comment>
<dbReference type="OrthoDB" id="9780777at2"/>
<dbReference type="SUPFAM" id="SSF53067">
    <property type="entry name" value="Actin-like ATPase domain"/>
    <property type="match status" value="1"/>
</dbReference>
<dbReference type="InterPro" id="IPR043129">
    <property type="entry name" value="ATPase_NBD"/>
</dbReference>
<feature type="region of interest" description="Disordered" evidence="2">
    <location>
        <begin position="14"/>
        <end position="44"/>
    </location>
</feature>
<dbReference type="CDD" id="cd24098">
    <property type="entry name" value="ASKHA_NBD_TobZ_N"/>
    <property type="match status" value="1"/>
</dbReference>
<dbReference type="EMBL" id="VBUU01000015">
    <property type="protein sequence ID" value="TLG09022.1"/>
    <property type="molecule type" value="Genomic_DNA"/>
</dbReference>
<dbReference type="InterPro" id="IPR038152">
    <property type="entry name" value="Carbam_trans_C_sf"/>
</dbReference>
<feature type="domain" description="Carbamoyltransferase C-terminal" evidence="4">
    <location>
        <begin position="442"/>
        <end position="609"/>
    </location>
</feature>
<dbReference type="GO" id="GO:0003824">
    <property type="term" value="F:catalytic activity"/>
    <property type="evidence" value="ECO:0007669"/>
    <property type="project" value="InterPro"/>
</dbReference>
<feature type="domain" description="Carbamoyltransferase" evidence="3">
    <location>
        <begin position="158"/>
        <end position="390"/>
    </location>
</feature>
<feature type="domain" description="Carbamoyltransferase" evidence="3">
    <location>
        <begin position="58"/>
        <end position="122"/>
    </location>
</feature>
<evidence type="ECO:0000313" key="6">
    <source>
        <dbReference type="Proteomes" id="UP000308349"/>
    </source>
</evidence>
<reference evidence="5 6" key="1">
    <citation type="submission" date="2019-05" db="EMBL/GenBank/DDBJ databases">
        <title>Genomes sequences of two Nocardia cyriacigeorgica environmental isolates, type strains Nocardia asteroides ATCC 19247 and Nocardia cyriacigeorgica DSM 44484.</title>
        <authorList>
            <person name="Vautrin F."/>
            <person name="Bergeron E."/>
            <person name="Dubost A."/>
            <person name="Abrouk D."/>
            <person name="Rodriguez Nava V."/>
            <person name="Pujic P."/>
        </authorList>
    </citation>
    <scope>NUCLEOTIDE SEQUENCE [LARGE SCALE GENOMIC DNA]</scope>
    <source>
        <strain evidence="5 6">EML 1456</strain>
    </source>
</reference>
<accession>A0A5R8PCG1</accession>
<evidence type="ECO:0000259" key="4">
    <source>
        <dbReference type="Pfam" id="PF16861"/>
    </source>
</evidence>
<name>A0A5R8PCG1_9NOCA</name>
<dbReference type="InterPro" id="IPR051338">
    <property type="entry name" value="NodU/CmcH_Carbamoyltrnsfr"/>
</dbReference>
<comment type="similarity">
    <text evidence="1">Belongs to the NodU/CmcH family.</text>
</comment>
<evidence type="ECO:0000256" key="1">
    <source>
        <dbReference type="ARBA" id="ARBA00006129"/>
    </source>
</evidence>
<dbReference type="PANTHER" id="PTHR34847">
    <property type="entry name" value="NODULATION PROTEIN U"/>
    <property type="match status" value="1"/>
</dbReference>
<feature type="compositionally biased region" description="Polar residues" evidence="2">
    <location>
        <begin position="29"/>
        <end position="38"/>
    </location>
</feature>
<dbReference type="Gene3D" id="3.90.870.20">
    <property type="entry name" value="Carbamoyltransferase, C-terminal domain"/>
    <property type="match status" value="1"/>
</dbReference>
<dbReference type="Proteomes" id="UP000308349">
    <property type="component" value="Unassembled WGS sequence"/>
</dbReference>
<evidence type="ECO:0008006" key="7">
    <source>
        <dbReference type="Google" id="ProtNLM"/>
    </source>
</evidence>
<dbReference type="InterPro" id="IPR031730">
    <property type="entry name" value="Carbam_trans_C"/>
</dbReference>
<evidence type="ECO:0000256" key="2">
    <source>
        <dbReference type="SAM" id="MobiDB-lite"/>
    </source>
</evidence>
<gene>
    <name evidence="5" type="ORF">FEK35_16025</name>
</gene>
<dbReference type="PANTHER" id="PTHR34847:SF1">
    <property type="entry name" value="NODULATION PROTEIN U"/>
    <property type="match status" value="1"/>
</dbReference>
<evidence type="ECO:0000313" key="5">
    <source>
        <dbReference type="EMBL" id="TLG09022.1"/>
    </source>
</evidence>
<sequence>MSPRCGRLCRAPRAHTGSPAAGSAAAWTPSRSPTSMARSATHCPQPPCGRADRVGYVLGLGGPYHHDASACLVADGQPVAFAEEERFSRIKHHRDSRSAASSAAWCLAQAGIRCGDIDEIAVAWNPYWPNPADEITDPDLIAELLGPLGTGPERPRRLTIVGHHLAHAASAFYPAGVADAAVIVVDGSGDGVSTSIHHGTRAGLRCLRTFPFTQSLGWFYQFATEHAGLGDWTHAGKLMGLAAYGKPTIDLNFLHPTRDGYHLDLTPYGLAPEADHTAGYTDLTYYRALRHAYRKAFTDAGIPRQAPRSDDAHQSLAADLAASAQFLLQRCLISVVSTALEETGATALCLAGGVGLNCTTNGILARTPDTDTLFVQPAAGDAGCALGAALEVAHRRGDHTVPGPRQAHAFLGPAYDNHAIETALHDAGANFTTPPDIAATAARLIAEGKVIGWHQGRAEAGPRALGARSILADPRTTRLRDRINRDIKHRELWRPLAPSMLDPTGWTTTPDGPAEFMIVAHEATPRARQQIPGVVHADGTLRPQHVDPAHQPEYARLLHALEAETGIGVVLNTSYNGPGEPIVDTPADALASGARLGLDALVIGDYLVTTPPSAPTHQQHRPPRKGS</sequence>
<protein>
    <recommendedName>
        <fullName evidence="7">Carbamoyltransferase</fullName>
    </recommendedName>
</protein>
<proteinExistence type="inferred from homology"/>
<dbReference type="InterPro" id="IPR003696">
    <property type="entry name" value="Carbtransf_dom"/>
</dbReference>
<dbReference type="Gene3D" id="3.30.420.40">
    <property type="match status" value="2"/>
</dbReference>
<evidence type="ECO:0000259" key="3">
    <source>
        <dbReference type="Pfam" id="PF02543"/>
    </source>
</evidence>